<comment type="caution">
    <text evidence="2">The sequence shown here is derived from an EMBL/GenBank/DDBJ whole genome shotgun (WGS) entry which is preliminary data.</text>
</comment>
<dbReference type="Pfam" id="PF13350">
    <property type="entry name" value="Y_phosphatase3"/>
    <property type="match status" value="1"/>
</dbReference>
<dbReference type="SUPFAM" id="SSF52799">
    <property type="entry name" value="(Phosphotyrosine protein) phosphatases II"/>
    <property type="match status" value="1"/>
</dbReference>
<organism evidence="2 3">
    <name type="scientific">Devosia aurantiaca</name>
    <dbReference type="NCBI Taxonomy" id="2714858"/>
    <lineage>
        <taxon>Bacteria</taxon>
        <taxon>Pseudomonadati</taxon>
        <taxon>Pseudomonadota</taxon>
        <taxon>Alphaproteobacteria</taxon>
        <taxon>Hyphomicrobiales</taxon>
        <taxon>Devosiaceae</taxon>
        <taxon>Devosia</taxon>
    </lineage>
</organism>
<dbReference type="AlphaFoldDB" id="A0A6M1SJI9"/>
<dbReference type="Proteomes" id="UP000474802">
    <property type="component" value="Unassembled WGS sequence"/>
</dbReference>
<reference evidence="2 3" key="2">
    <citation type="submission" date="2020-03" db="EMBL/GenBank/DDBJ databases">
        <title>Devosia chinhatensis sp. nov., isolated from a hexachlorocyclohexane (HCH) dump site in India.</title>
        <authorList>
            <person name="Kumar M."/>
            <person name="Lal R."/>
        </authorList>
    </citation>
    <scope>NUCLEOTIDE SEQUENCE [LARGE SCALE GENOMIC DNA]</scope>
    <source>
        <strain evidence="2 3">H239</strain>
    </source>
</reference>
<proteinExistence type="predicted"/>
<dbReference type="InterPro" id="IPR029021">
    <property type="entry name" value="Prot-tyrosine_phosphatase-like"/>
</dbReference>
<dbReference type="PROSITE" id="PS50056">
    <property type="entry name" value="TYR_PHOSPHATASE_2"/>
    <property type="match status" value="1"/>
</dbReference>
<dbReference type="Gene3D" id="3.90.190.10">
    <property type="entry name" value="Protein tyrosine phosphatase superfamily"/>
    <property type="match status" value="1"/>
</dbReference>
<dbReference type="InterPro" id="IPR026893">
    <property type="entry name" value="Tyr/Ser_Pase_IphP-type"/>
</dbReference>
<protein>
    <submittedName>
        <fullName evidence="2">Tyrosine-protein phosphatase</fullName>
    </submittedName>
</protein>
<dbReference type="InterPro" id="IPR000387">
    <property type="entry name" value="Tyr_Pase_dom"/>
</dbReference>
<dbReference type="GO" id="GO:0004721">
    <property type="term" value="F:phosphoprotein phosphatase activity"/>
    <property type="evidence" value="ECO:0007669"/>
    <property type="project" value="InterPro"/>
</dbReference>
<evidence type="ECO:0000313" key="2">
    <source>
        <dbReference type="EMBL" id="NGP16974.1"/>
    </source>
</evidence>
<gene>
    <name evidence="2" type="ORF">G5575_04070</name>
</gene>
<sequence length="170" mass="18586">MTVAATRHWTLPDTHNIRDLGGYPRASGGTTRWNRILRGEALHHLSAQSVETVIDRGLALVIDLRGPHETSTTVHPFADHPQVAYRNIALFNALSPIALSETPFDMAQRYRDALDRCGERMADVLRAVITAPDGIVLIHCTAGKDRTGIVAALLLAVAGVPPKRSPRTMR</sequence>
<dbReference type="EMBL" id="JAALFG010000001">
    <property type="protein sequence ID" value="NGP16974.1"/>
    <property type="molecule type" value="Genomic_DNA"/>
</dbReference>
<evidence type="ECO:0000313" key="3">
    <source>
        <dbReference type="Proteomes" id="UP000474802"/>
    </source>
</evidence>
<dbReference type="InterPro" id="IPR016130">
    <property type="entry name" value="Tyr_Pase_AS"/>
</dbReference>
<feature type="domain" description="Tyrosine specific protein phosphatases" evidence="1">
    <location>
        <begin position="119"/>
        <end position="170"/>
    </location>
</feature>
<accession>A0A6M1SJI9</accession>
<reference evidence="2 3" key="1">
    <citation type="submission" date="2020-02" db="EMBL/GenBank/DDBJ databases">
        <authorList>
            <person name="Khan S.A."/>
            <person name="Jeon C.O."/>
            <person name="Chun B.H."/>
        </authorList>
    </citation>
    <scope>NUCLEOTIDE SEQUENCE [LARGE SCALE GENOMIC DNA]</scope>
    <source>
        <strain evidence="2 3">H239</strain>
    </source>
</reference>
<evidence type="ECO:0000259" key="1">
    <source>
        <dbReference type="PROSITE" id="PS50056"/>
    </source>
</evidence>
<keyword evidence="3" id="KW-1185">Reference proteome</keyword>
<name>A0A6M1SJI9_9HYPH</name>
<dbReference type="PROSITE" id="PS00383">
    <property type="entry name" value="TYR_PHOSPHATASE_1"/>
    <property type="match status" value="1"/>
</dbReference>